<dbReference type="PANTHER" id="PTHR11458:SF0">
    <property type="entry name" value="DELTA-AMINOLEVULINIC ACID DEHYDRATASE"/>
    <property type="match status" value="1"/>
</dbReference>
<evidence type="ECO:0000256" key="17">
    <source>
        <dbReference type="RuleBase" id="RU000515"/>
    </source>
</evidence>
<dbReference type="EMBL" id="KN832870">
    <property type="protein sequence ID" value="KIN06891.1"/>
    <property type="molecule type" value="Genomic_DNA"/>
</dbReference>
<dbReference type="InterPro" id="IPR001731">
    <property type="entry name" value="ALAD"/>
</dbReference>
<dbReference type="GO" id="GO:0006782">
    <property type="term" value="P:protoporphyrinogen IX biosynthetic process"/>
    <property type="evidence" value="ECO:0007669"/>
    <property type="project" value="UniProtKB-UniPathway"/>
</dbReference>
<keyword evidence="8 16" id="KW-0862">Zinc</keyword>
<dbReference type="Pfam" id="PF00490">
    <property type="entry name" value="ALAD"/>
    <property type="match status" value="1"/>
</dbReference>
<feature type="binding site" evidence="15">
    <location>
        <position position="320"/>
    </location>
    <ligand>
        <name>5-aminolevulinate</name>
        <dbReference type="ChEBI" id="CHEBI:356416"/>
        <label>2</label>
    </ligand>
</feature>
<feature type="binding site" evidence="16">
    <location>
        <position position="127"/>
    </location>
    <ligand>
        <name>Zn(2+)</name>
        <dbReference type="ChEBI" id="CHEBI:29105"/>
        <note>catalytic</note>
    </ligand>
</feature>
<evidence type="ECO:0000256" key="16">
    <source>
        <dbReference type="PIRSR" id="PIRSR001415-3"/>
    </source>
</evidence>
<feature type="active site" description="Schiff-base intermediate with substrate" evidence="14">
    <location>
        <position position="202"/>
    </location>
</feature>
<evidence type="ECO:0000256" key="6">
    <source>
        <dbReference type="ARBA" id="ARBA00020771"/>
    </source>
</evidence>
<gene>
    <name evidence="19" type="ORF">OIDMADRAFT_109920</name>
</gene>
<dbReference type="EC" id="4.2.1.24" evidence="5 17"/>
<comment type="pathway">
    <text evidence="2">Porphyrin-containing compound metabolism; protoporphyrin-IX biosynthesis; coproporphyrinogen-III from 5-aminolevulinate: step 1/4.</text>
</comment>
<comment type="similarity">
    <text evidence="3 18">Belongs to the ALAD family.</text>
</comment>
<dbReference type="Proteomes" id="UP000054321">
    <property type="component" value="Unassembled WGS sequence"/>
</dbReference>
<sequence length="336" mass="36691">MESLPVSSKLHSGYHHPLSRIWQSDRRVNKSTFIYPVFVSDLDRDETAIKSMPNVYRRSVPETIVHIAELVKIGLRSTIIFGVPLHPGAKDERGSAADDVQGPVIRLIHALREQFPDLFIVVDVCLCEYTNHGHCGVLNQDGTLNNATSVARIADVALAYAEAGAHCVAPSDMNDGRILAIKRKLISAGIEHRVLVMSYSAKFSGCLYGPFRNAACSTPSFGDRRSYQLPPAGRALAWRAVARDVAEGADVIMVKPAGSYLDIISDARKSHHLPIAAYQVSGEYSMIHAAAAAGVFDLKSMAFESVEAILRAGATIVISYFTPDFLMWLDEPVSKL</sequence>
<proteinExistence type="inferred from homology"/>
<evidence type="ECO:0000313" key="19">
    <source>
        <dbReference type="EMBL" id="KIN06891.1"/>
    </source>
</evidence>
<dbReference type="InParanoid" id="A0A0C3HF88"/>
<evidence type="ECO:0000256" key="12">
    <source>
        <dbReference type="ARBA" id="ARBA00025628"/>
    </source>
</evidence>
<dbReference type="SUPFAM" id="SSF51569">
    <property type="entry name" value="Aldolase"/>
    <property type="match status" value="1"/>
</dbReference>
<protein>
    <recommendedName>
        <fullName evidence="6 17">Delta-aminolevulinic acid dehydratase</fullName>
        <ecNumber evidence="5 17">4.2.1.24</ecNumber>
    </recommendedName>
</protein>
<feature type="binding site" evidence="15">
    <location>
        <position position="224"/>
    </location>
    <ligand>
        <name>5-aminolevulinate</name>
        <dbReference type="ChEBI" id="CHEBI:356416"/>
        <label>1</label>
    </ligand>
</feature>
<feature type="active site" description="Schiff-base intermediate with substrate" evidence="14">
    <location>
        <position position="255"/>
    </location>
</feature>
<dbReference type="FunFam" id="3.20.20.70:FF:000048">
    <property type="entry name" value="Delta-aminolevulinic acid dehydratase"/>
    <property type="match status" value="1"/>
</dbReference>
<dbReference type="AlphaFoldDB" id="A0A0C3HF88"/>
<keyword evidence="9" id="KW-0350">Heme biosynthesis</keyword>
<comment type="function">
    <text evidence="12">Catalyzes an early step in the biosynthesis of tetrapyrroles. Binds two molecules of 5-aminolevulinate per subunit, each at a distinct site, and catalyzes their condensation to form porphobilinogen.</text>
</comment>
<evidence type="ECO:0000256" key="14">
    <source>
        <dbReference type="PIRSR" id="PIRSR001415-1"/>
    </source>
</evidence>
<evidence type="ECO:0000256" key="8">
    <source>
        <dbReference type="ARBA" id="ARBA00022833"/>
    </source>
</evidence>
<evidence type="ECO:0000256" key="11">
    <source>
        <dbReference type="ARBA" id="ARBA00023244"/>
    </source>
</evidence>
<dbReference type="STRING" id="913774.A0A0C3HF88"/>
<evidence type="ECO:0000256" key="4">
    <source>
        <dbReference type="ARBA" id="ARBA00011823"/>
    </source>
</evidence>
<comment type="cofactor">
    <cofactor evidence="1">
        <name>Zn(2+)</name>
        <dbReference type="ChEBI" id="CHEBI:29105"/>
    </cofactor>
</comment>
<dbReference type="GO" id="GO:0008270">
    <property type="term" value="F:zinc ion binding"/>
    <property type="evidence" value="ECO:0007669"/>
    <property type="project" value="TreeGrafter"/>
</dbReference>
<organism evidence="19 20">
    <name type="scientific">Oidiodendron maius (strain Zn)</name>
    <dbReference type="NCBI Taxonomy" id="913774"/>
    <lineage>
        <taxon>Eukaryota</taxon>
        <taxon>Fungi</taxon>
        <taxon>Dikarya</taxon>
        <taxon>Ascomycota</taxon>
        <taxon>Pezizomycotina</taxon>
        <taxon>Leotiomycetes</taxon>
        <taxon>Leotiomycetes incertae sedis</taxon>
        <taxon>Myxotrichaceae</taxon>
        <taxon>Oidiodendron</taxon>
    </lineage>
</organism>
<feature type="binding site" evidence="15">
    <location>
        <position position="212"/>
    </location>
    <ligand>
        <name>5-aminolevulinate</name>
        <dbReference type="ChEBI" id="CHEBI:356416"/>
        <label>1</label>
    </ligand>
</feature>
<evidence type="ECO:0000313" key="20">
    <source>
        <dbReference type="Proteomes" id="UP000054321"/>
    </source>
</evidence>
<comment type="subunit">
    <text evidence="4 17">Homooctamer.</text>
</comment>
<accession>A0A0C3HF88</accession>
<dbReference type="SMART" id="SM01004">
    <property type="entry name" value="ALAD"/>
    <property type="match status" value="1"/>
</dbReference>
<keyword evidence="20" id="KW-1185">Reference proteome</keyword>
<dbReference type="GO" id="GO:0004655">
    <property type="term" value="F:porphobilinogen synthase activity"/>
    <property type="evidence" value="ECO:0007669"/>
    <property type="project" value="UniProtKB-EC"/>
</dbReference>
<feature type="binding site" evidence="15">
    <location>
        <position position="281"/>
    </location>
    <ligand>
        <name>5-aminolevulinate</name>
        <dbReference type="ChEBI" id="CHEBI:356416"/>
        <label>2</label>
    </ligand>
</feature>
<evidence type="ECO:0000256" key="15">
    <source>
        <dbReference type="PIRSR" id="PIRSR001415-2"/>
    </source>
</evidence>
<dbReference type="PRINTS" id="PR00144">
    <property type="entry name" value="DALDHYDRTASE"/>
</dbReference>
<evidence type="ECO:0000256" key="13">
    <source>
        <dbReference type="ARBA" id="ARBA00047651"/>
    </source>
</evidence>
<keyword evidence="10 17" id="KW-0456">Lyase</keyword>
<keyword evidence="11 17" id="KW-0627">Porphyrin biosynthesis</keyword>
<reference evidence="20" key="2">
    <citation type="submission" date="2015-01" db="EMBL/GenBank/DDBJ databases">
        <title>Evolutionary Origins and Diversification of the Mycorrhizal Mutualists.</title>
        <authorList>
            <consortium name="DOE Joint Genome Institute"/>
            <consortium name="Mycorrhizal Genomics Consortium"/>
            <person name="Kohler A."/>
            <person name="Kuo A."/>
            <person name="Nagy L.G."/>
            <person name="Floudas D."/>
            <person name="Copeland A."/>
            <person name="Barry K.W."/>
            <person name="Cichocki N."/>
            <person name="Veneault-Fourrey C."/>
            <person name="LaButti K."/>
            <person name="Lindquist E.A."/>
            <person name="Lipzen A."/>
            <person name="Lundell T."/>
            <person name="Morin E."/>
            <person name="Murat C."/>
            <person name="Riley R."/>
            <person name="Ohm R."/>
            <person name="Sun H."/>
            <person name="Tunlid A."/>
            <person name="Henrissat B."/>
            <person name="Grigoriev I.V."/>
            <person name="Hibbett D.S."/>
            <person name="Martin F."/>
        </authorList>
    </citation>
    <scope>NUCLEOTIDE SEQUENCE [LARGE SCALE GENOMIC DNA]</scope>
    <source>
        <strain evidence="20">Zn</strain>
    </source>
</reference>
<evidence type="ECO:0000256" key="9">
    <source>
        <dbReference type="ARBA" id="ARBA00023133"/>
    </source>
</evidence>
<dbReference type="Gene3D" id="3.20.20.70">
    <property type="entry name" value="Aldolase class I"/>
    <property type="match status" value="1"/>
</dbReference>
<dbReference type="UniPathway" id="UPA00251">
    <property type="reaction ID" value="UER00318"/>
</dbReference>
<dbReference type="NCBIfam" id="NF006762">
    <property type="entry name" value="PRK09283.1"/>
    <property type="match status" value="1"/>
</dbReference>
<evidence type="ECO:0000256" key="18">
    <source>
        <dbReference type="RuleBase" id="RU004161"/>
    </source>
</evidence>
<dbReference type="GO" id="GO:0005829">
    <property type="term" value="C:cytosol"/>
    <property type="evidence" value="ECO:0007669"/>
    <property type="project" value="TreeGrafter"/>
</dbReference>
<reference evidence="19 20" key="1">
    <citation type="submission" date="2014-04" db="EMBL/GenBank/DDBJ databases">
        <authorList>
            <consortium name="DOE Joint Genome Institute"/>
            <person name="Kuo A."/>
            <person name="Martino E."/>
            <person name="Perotto S."/>
            <person name="Kohler A."/>
            <person name="Nagy L.G."/>
            <person name="Floudas D."/>
            <person name="Copeland A."/>
            <person name="Barry K.W."/>
            <person name="Cichocki N."/>
            <person name="Veneault-Fourrey C."/>
            <person name="LaButti K."/>
            <person name="Lindquist E.A."/>
            <person name="Lipzen A."/>
            <person name="Lundell T."/>
            <person name="Morin E."/>
            <person name="Murat C."/>
            <person name="Sun H."/>
            <person name="Tunlid A."/>
            <person name="Henrissat B."/>
            <person name="Grigoriev I.V."/>
            <person name="Hibbett D.S."/>
            <person name="Martin F."/>
            <person name="Nordberg H.P."/>
            <person name="Cantor M.N."/>
            <person name="Hua S.X."/>
        </authorList>
    </citation>
    <scope>NUCLEOTIDE SEQUENCE [LARGE SCALE GENOMIC DNA]</scope>
    <source>
        <strain evidence="19 20">Zn</strain>
    </source>
</reference>
<evidence type="ECO:0000256" key="7">
    <source>
        <dbReference type="ARBA" id="ARBA00022723"/>
    </source>
</evidence>
<evidence type="ECO:0000256" key="3">
    <source>
        <dbReference type="ARBA" id="ARBA00008055"/>
    </source>
</evidence>
<dbReference type="InterPro" id="IPR013785">
    <property type="entry name" value="Aldolase_TIM"/>
</dbReference>
<evidence type="ECO:0000256" key="10">
    <source>
        <dbReference type="ARBA" id="ARBA00023239"/>
    </source>
</evidence>
<evidence type="ECO:0000256" key="5">
    <source>
        <dbReference type="ARBA" id="ARBA00012053"/>
    </source>
</evidence>
<dbReference type="PANTHER" id="PTHR11458">
    <property type="entry name" value="DELTA-AMINOLEVULINIC ACID DEHYDRATASE"/>
    <property type="match status" value="1"/>
</dbReference>
<dbReference type="PIRSF" id="PIRSF001415">
    <property type="entry name" value="Porphbilin_synth"/>
    <property type="match status" value="1"/>
</dbReference>
<evidence type="ECO:0000256" key="2">
    <source>
        <dbReference type="ARBA" id="ARBA00004694"/>
    </source>
</evidence>
<dbReference type="OrthoDB" id="1530at2759"/>
<comment type="catalytic activity">
    <reaction evidence="13 17">
        <text>2 5-aminolevulinate = porphobilinogen + 2 H2O + H(+)</text>
        <dbReference type="Rhea" id="RHEA:24064"/>
        <dbReference type="ChEBI" id="CHEBI:15377"/>
        <dbReference type="ChEBI" id="CHEBI:15378"/>
        <dbReference type="ChEBI" id="CHEBI:58126"/>
        <dbReference type="ChEBI" id="CHEBI:356416"/>
        <dbReference type="EC" id="4.2.1.24"/>
    </reaction>
</comment>
<dbReference type="InterPro" id="IPR030656">
    <property type="entry name" value="ALAD_AS"/>
</dbReference>
<dbReference type="PROSITE" id="PS00169">
    <property type="entry name" value="D_ALA_DEHYDRATASE"/>
    <property type="match status" value="1"/>
</dbReference>
<keyword evidence="7 16" id="KW-0479">Metal-binding</keyword>
<feature type="binding site" evidence="16">
    <location>
        <position position="125"/>
    </location>
    <ligand>
        <name>Zn(2+)</name>
        <dbReference type="ChEBI" id="CHEBI:29105"/>
        <note>catalytic</note>
    </ligand>
</feature>
<dbReference type="HOGENOM" id="CLU_035731_0_1_1"/>
<evidence type="ECO:0000256" key="1">
    <source>
        <dbReference type="ARBA" id="ARBA00001947"/>
    </source>
</evidence>
<name>A0A0C3HF88_OIDMZ</name>
<feature type="binding site" evidence="16">
    <location>
        <position position="135"/>
    </location>
    <ligand>
        <name>Zn(2+)</name>
        <dbReference type="ChEBI" id="CHEBI:29105"/>
        <note>catalytic</note>
    </ligand>
</feature>